<dbReference type="NCBIfam" id="TIGR01549">
    <property type="entry name" value="HAD-SF-IA-v1"/>
    <property type="match status" value="1"/>
</dbReference>
<keyword evidence="2" id="KW-1185">Reference proteome</keyword>
<dbReference type="RefSeq" id="WP_255391110.1">
    <property type="nucleotide sequence ID" value="NZ_CP101509.1"/>
</dbReference>
<dbReference type="InterPro" id="IPR023214">
    <property type="entry name" value="HAD_sf"/>
</dbReference>
<name>A0ABY5GMK8_9GAMM</name>
<dbReference type="SUPFAM" id="SSF56784">
    <property type="entry name" value="HAD-like"/>
    <property type="match status" value="1"/>
</dbReference>
<evidence type="ECO:0000313" key="2">
    <source>
        <dbReference type="Proteomes" id="UP001057998"/>
    </source>
</evidence>
<dbReference type="Pfam" id="PF00702">
    <property type="entry name" value="Hydrolase"/>
    <property type="match status" value="1"/>
</dbReference>
<dbReference type="Proteomes" id="UP001057998">
    <property type="component" value="Chromosome 2"/>
</dbReference>
<dbReference type="InterPro" id="IPR011951">
    <property type="entry name" value="HAD-SF_hydro_IA_YjjG/PynA"/>
</dbReference>
<dbReference type="SFLD" id="SFLDG01129">
    <property type="entry name" value="C1.5:_HAD__Beta-PGM__Phosphata"/>
    <property type="match status" value="1"/>
</dbReference>
<dbReference type="InterPro" id="IPR036412">
    <property type="entry name" value="HAD-like_sf"/>
</dbReference>
<dbReference type="NCBIfam" id="NF006976">
    <property type="entry name" value="PRK09449.1"/>
    <property type="match status" value="1"/>
</dbReference>
<dbReference type="NCBIfam" id="TIGR02254">
    <property type="entry name" value="YjjG_YfnB"/>
    <property type="match status" value="1"/>
</dbReference>
<dbReference type="EC" id="3.1.3.5" evidence="1"/>
<keyword evidence="1" id="KW-0378">Hydrolase</keyword>
<dbReference type="GO" id="GO:0008253">
    <property type="term" value="F:5'-nucleotidase activity"/>
    <property type="evidence" value="ECO:0007669"/>
    <property type="project" value="UniProtKB-EC"/>
</dbReference>
<accession>A0ABY5GMK8</accession>
<reference evidence="1" key="1">
    <citation type="submission" date="2022-07" db="EMBL/GenBank/DDBJ databases">
        <title>Genome sequencing of Photobacterium atrarenae GJH2-4.</title>
        <authorList>
            <person name="Park S.-J."/>
        </authorList>
    </citation>
    <scope>NUCLEOTIDE SEQUENCE</scope>
    <source>
        <strain evidence="1">GJH2-4</strain>
    </source>
</reference>
<dbReference type="InterPro" id="IPR006439">
    <property type="entry name" value="HAD-SF_hydro_IA"/>
</dbReference>
<proteinExistence type="predicted"/>
<dbReference type="NCBIfam" id="TIGR01509">
    <property type="entry name" value="HAD-SF-IA-v3"/>
    <property type="match status" value="1"/>
</dbReference>
<evidence type="ECO:0000313" key="1">
    <source>
        <dbReference type="EMBL" id="UTV29787.1"/>
    </source>
</evidence>
<protein>
    <submittedName>
        <fullName evidence="1">Pyrimidine 5'-nucleotidase</fullName>
        <ecNumber evidence="1">3.1.3.5</ecNumber>
    </submittedName>
</protein>
<dbReference type="Gene3D" id="1.10.150.240">
    <property type="entry name" value="Putative phosphatase, domain 2"/>
    <property type="match status" value="1"/>
</dbReference>
<dbReference type="EMBL" id="CP101509">
    <property type="protein sequence ID" value="UTV29787.1"/>
    <property type="molecule type" value="Genomic_DNA"/>
</dbReference>
<dbReference type="PRINTS" id="PR00413">
    <property type="entry name" value="HADHALOGNASE"/>
</dbReference>
<organism evidence="1 2">
    <name type="scientific">Photobacterium atrarenae</name>
    <dbReference type="NCBI Taxonomy" id="865757"/>
    <lineage>
        <taxon>Bacteria</taxon>
        <taxon>Pseudomonadati</taxon>
        <taxon>Pseudomonadota</taxon>
        <taxon>Gammaproteobacteria</taxon>
        <taxon>Vibrionales</taxon>
        <taxon>Vibrionaceae</taxon>
        <taxon>Photobacterium</taxon>
    </lineage>
</organism>
<dbReference type="InterPro" id="IPR052550">
    <property type="entry name" value="Pyrimidine_5'-ntase_YjjG"/>
</dbReference>
<dbReference type="PANTHER" id="PTHR47478:SF1">
    <property type="entry name" value="PYRIMIDINE 5'-NUCLEOTIDASE YJJG"/>
    <property type="match status" value="1"/>
</dbReference>
<dbReference type="PANTHER" id="PTHR47478">
    <property type="match status" value="1"/>
</dbReference>
<gene>
    <name evidence="1" type="primary">yjjG</name>
    <name evidence="1" type="ORF">NNL38_22525</name>
</gene>
<dbReference type="InterPro" id="IPR023198">
    <property type="entry name" value="PGP-like_dom2"/>
</dbReference>
<dbReference type="Gene3D" id="3.40.50.1000">
    <property type="entry name" value="HAD superfamily/HAD-like"/>
    <property type="match status" value="1"/>
</dbReference>
<dbReference type="SFLD" id="SFLDG01135">
    <property type="entry name" value="C1.5.6:_HAD__Beta-PGM__Phospha"/>
    <property type="match status" value="1"/>
</dbReference>
<dbReference type="SFLD" id="SFLDS00003">
    <property type="entry name" value="Haloacid_Dehalogenase"/>
    <property type="match status" value="1"/>
</dbReference>
<dbReference type="CDD" id="cd04305">
    <property type="entry name" value="HAD_Neu5Ac-Pase_like"/>
    <property type="match status" value="1"/>
</dbReference>
<sequence length="224" mass="25284">MKYQWILFDADETLFHFNAFEGLRLMFSRYGIDFSPQDFETYQEVNKPLWVDYQDGVISAKELQHIRFQSWAERLNVTTQAMNSAFLDAMADICTPLPGAKTLLDNLKAHCQLGIITNGFTDLQQIRLERNGLQDHFSALIISEQVGVAKPDRRIFEHAFSEMGQPDKAQILMVGDNPHSDILGGLNAGIDTCWLNPEGLPAPEGIQPHFQVASLNELNTLLFA</sequence>